<dbReference type="CDD" id="cd06261">
    <property type="entry name" value="TM_PBP2"/>
    <property type="match status" value="1"/>
</dbReference>
<evidence type="ECO:0000256" key="3">
    <source>
        <dbReference type="ARBA" id="ARBA00022475"/>
    </source>
</evidence>
<dbReference type="Pfam" id="PF00528">
    <property type="entry name" value="BPD_transp_1"/>
    <property type="match status" value="1"/>
</dbReference>
<proteinExistence type="inferred from homology"/>
<reference evidence="9 10" key="1">
    <citation type="submission" date="2017-07" db="EMBL/GenBank/DDBJ databases">
        <title>Elstera cyanobacteriorum sp. nov., a novel bacterium isolated from cyanobacterial aggregates in a eutrophic lake.</title>
        <authorList>
            <person name="Cai H."/>
        </authorList>
    </citation>
    <scope>NUCLEOTIDE SEQUENCE [LARGE SCALE GENOMIC DNA]</scope>
    <source>
        <strain evidence="9 10">TH019</strain>
    </source>
</reference>
<evidence type="ECO:0000313" key="10">
    <source>
        <dbReference type="Proteomes" id="UP000216361"/>
    </source>
</evidence>
<dbReference type="PROSITE" id="PS50928">
    <property type="entry name" value="ABC_TM1"/>
    <property type="match status" value="1"/>
</dbReference>
<dbReference type="InterPro" id="IPR035906">
    <property type="entry name" value="MetI-like_sf"/>
</dbReference>
<dbReference type="Proteomes" id="UP000216361">
    <property type="component" value="Unassembled WGS sequence"/>
</dbReference>
<dbReference type="GO" id="GO:0005886">
    <property type="term" value="C:plasma membrane"/>
    <property type="evidence" value="ECO:0007669"/>
    <property type="project" value="UniProtKB-SubCell"/>
</dbReference>
<evidence type="ECO:0000256" key="5">
    <source>
        <dbReference type="ARBA" id="ARBA00022989"/>
    </source>
</evidence>
<evidence type="ECO:0000256" key="6">
    <source>
        <dbReference type="ARBA" id="ARBA00023136"/>
    </source>
</evidence>
<evidence type="ECO:0000313" key="9">
    <source>
        <dbReference type="EMBL" id="OYQ18040.1"/>
    </source>
</evidence>
<evidence type="ECO:0000256" key="7">
    <source>
        <dbReference type="RuleBase" id="RU363032"/>
    </source>
</evidence>
<keyword evidence="5 7" id="KW-1133">Transmembrane helix</keyword>
<dbReference type="GO" id="GO:0055085">
    <property type="term" value="P:transmembrane transport"/>
    <property type="evidence" value="ECO:0007669"/>
    <property type="project" value="InterPro"/>
</dbReference>
<dbReference type="PANTHER" id="PTHR30151">
    <property type="entry name" value="ALKANE SULFONATE ABC TRANSPORTER-RELATED, MEMBRANE SUBUNIT"/>
    <property type="match status" value="1"/>
</dbReference>
<dbReference type="Gene3D" id="1.10.3720.10">
    <property type="entry name" value="MetI-like"/>
    <property type="match status" value="1"/>
</dbReference>
<keyword evidence="2 7" id="KW-0813">Transport</keyword>
<feature type="transmembrane region" description="Helical" evidence="7">
    <location>
        <begin position="223"/>
        <end position="243"/>
    </location>
</feature>
<dbReference type="EMBL" id="NOXS01000033">
    <property type="protein sequence ID" value="OYQ18040.1"/>
    <property type="molecule type" value="Genomic_DNA"/>
</dbReference>
<feature type="transmembrane region" description="Helical" evidence="7">
    <location>
        <begin position="116"/>
        <end position="144"/>
    </location>
</feature>
<keyword evidence="6 7" id="KW-0472">Membrane</keyword>
<keyword evidence="3" id="KW-1003">Cell membrane</keyword>
<dbReference type="InterPro" id="IPR000515">
    <property type="entry name" value="MetI-like"/>
</dbReference>
<dbReference type="AlphaFoldDB" id="A0A255XP55"/>
<evidence type="ECO:0000256" key="4">
    <source>
        <dbReference type="ARBA" id="ARBA00022692"/>
    </source>
</evidence>
<accession>A0A255XP55</accession>
<dbReference type="RefSeq" id="WP_094409602.1">
    <property type="nucleotide sequence ID" value="NZ_BMJZ01000002.1"/>
</dbReference>
<keyword evidence="4 7" id="KW-0812">Transmembrane</keyword>
<comment type="subcellular location">
    <subcellularLocation>
        <location evidence="1 7">Cell membrane</location>
        <topology evidence="1 7">Multi-pass membrane protein</topology>
    </subcellularLocation>
</comment>
<evidence type="ECO:0000259" key="8">
    <source>
        <dbReference type="PROSITE" id="PS50928"/>
    </source>
</evidence>
<comment type="similarity">
    <text evidence="7">Belongs to the binding-protein-dependent transport system permease family.</text>
</comment>
<comment type="caution">
    <text evidence="9">The sequence shown here is derived from an EMBL/GenBank/DDBJ whole genome shotgun (WGS) entry which is preliminary data.</text>
</comment>
<keyword evidence="10" id="KW-1185">Reference proteome</keyword>
<feature type="domain" description="ABC transmembrane type-1" evidence="8">
    <location>
        <begin position="68"/>
        <end position="252"/>
    </location>
</feature>
<organism evidence="9 10">
    <name type="scientific">Elstera cyanobacteriorum</name>
    <dbReference type="NCBI Taxonomy" id="2022747"/>
    <lineage>
        <taxon>Bacteria</taxon>
        <taxon>Pseudomonadati</taxon>
        <taxon>Pseudomonadota</taxon>
        <taxon>Alphaproteobacteria</taxon>
        <taxon>Rhodospirillales</taxon>
        <taxon>Rhodospirillaceae</taxon>
        <taxon>Elstera</taxon>
    </lineage>
</organism>
<sequence>MSSAPAVGPNRAALHRLILSLAGLALFLGVWESLAQSGLLSRTLAPPPSMIPAAALREWLSGHWLKAVQGSFGHYAAGLLLGSGLGIALGIAAGLSRTFEALQLGIVRVLRPVPGIAWIPFAVIWFGITEAAATFIIAIGVFWINYFAAFAAVRGVDPDLLEVADAFGHRGRGAKLFKIVLPAAAPGIFNGIRIALGQGWMAVVAAELFGIPGIGARMMEASSLLATSVVVLYMLTIAALYSLTDILFGRLTALVLQWQR</sequence>
<dbReference type="SUPFAM" id="SSF161098">
    <property type="entry name" value="MetI-like"/>
    <property type="match status" value="1"/>
</dbReference>
<dbReference type="OrthoDB" id="8138334at2"/>
<name>A0A255XP55_9PROT</name>
<feature type="transmembrane region" description="Helical" evidence="7">
    <location>
        <begin position="72"/>
        <end position="95"/>
    </location>
</feature>
<dbReference type="PANTHER" id="PTHR30151:SF0">
    <property type="entry name" value="ABC TRANSPORTER PERMEASE PROTEIN MJ0413-RELATED"/>
    <property type="match status" value="1"/>
</dbReference>
<evidence type="ECO:0000256" key="2">
    <source>
        <dbReference type="ARBA" id="ARBA00022448"/>
    </source>
</evidence>
<evidence type="ECO:0000256" key="1">
    <source>
        <dbReference type="ARBA" id="ARBA00004651"/>
    </source>
</evidence>
<protein>
    <submittedName>
        <fullName evidence="9">Nitrate ABC transporter permease</fullName>
    </submittedName>
</protein>
<gene>
    <name evidence="9" type="ORF">CHR90_13820</name>
</gene>